<organism evidence="4 5">
    <name type="scientific">Dietzia timorensis</name>
    <dbReference type="NCBI Taxonomy" id="499555"/>
    <lineage>
        <taxon>Bacteria</taxon>
        <taxon>Bacillati</taxon>
        <taxon>Actinomycetota</taxon>
        <taxon>Actinomycetes</taxon>
        <taxon>Mycobacteriales</taxon>
        <taxon>Dietziaceae</taxon>
        <taxon>Dietzia</taxon>
    </lineage>
</organism>
<keyword evidence="2" id="KW-1133">Transmembrane helix</keyword>
<evidence type="ECO:0000256" key="2">
    <source>
        <dbReference type="SAM" id="Phobius"/>
    </source>
</evidence>
<proteinExistence type="predicted"/>
<feature type="region of interest" description="Disordered" evidence="1">
    <location>
        <begin position="50"/>
        <end position="97"/>
    </location>
</feature>
<dbReference type="KEGG" id="dtm:BJL86_2634"/>
<gene>
    <name evidence="4" type="ORF">BJL86_2634</name>
</gene>
<sequence>MKKTLAAVAFTASLVLASAPAATAQSSNLFDGDNPFGSAVETGLGGSTANGFGSNLEGDKSGSVATGSDIIGAGGLDSSSLNPGSNGDEEEGETSGSLSNTGILFAGVIAVGFAVAAAIAASGA</sequence>
<keyword evidence="5" id="KW-1185">Reference proteome</keyword>
<dbReference type="Proteomes" id="UP000186104">
    <property type="component" value="Chromosome"/>
</dbReference>
<keyword evidence="2" id="KW-0812">Transmembrane</keyword>
<dbReference type="RefSeq" id="WP_067472381.1">
    <property type="nucleotide sequence ID" value="NZ_CP015961.1"/>
</dbReference>
<keyword evidence="3" id="KW-0732">Signal</keyword>
<evidence type="ECO:0000313" key="4">
    <source>
        <dbReference type="EMBL" id="ANI93394.1"/>
    </source>
</evidence>
<evidence type="ECO:0008006" key="6">
    <source>
        <dbReference type="Google" id="ProtNLM"/>
    </source>
</evidence>
<evidence type="ECO:0000313" key="5">
    <source>
        <dbReference type="Proteomes" id="UP000186104"/>
    </source>
</evidence>
<dbReference type="AlphaFoldDB" id="A0A173LP07"/>
<feature type="chain" id="PRO_5008008796" description="Secreted protein" evidence="3">
    <location>
        <begin position="25"/>
        <end position="124"/>
    </location>
</feature>
<keyword evidence="2" id="KW-0472">Membrane</keyword>
<dbReference type="EMBL" id="CP015961">
    <property type="protein sequence ID" value="ANI93394.1"/>
    <property type="molecule type" value="Genomic_DNA"/>
</dbReference>
<name>A0A173LP07_9ACTN</name>
<protein>
    <recommendedName>
        <fullName evidence="6">Secreted protein</fullName>
    </recommendedName>
</protein>
<evidence type="ECO:0000256" key="3">
    <source>
        <dbReference type="SAM" id="SignalP"/>
    </source>
</evidence>
<feature type="signal peptide" evidence="3">
    <location>
        <begin position="1"/>
        <end position="24"/>
    </location>
</feature>
<accession>A0A173LP07</accession>
<evidence type="ECO:0000256" key="1">
    <source>
        <dbReference type="SAM" id="MobiDB-lite"/>
    </source>
</evidence>
<reference evidence="4 5" key="1">
    <citation type="submission" date="2016-06" db="EMBL/GenBank/DDBJ databases">
        <title>Complete genome sequence of a saline-alkali tolerant type strain Dietzia timorensis ID05-A0528T.</title>
        <authorList>
            <person name="Wu X."/>
        </authorList>
    </citation>
    <scope>NUCLEOTIDE SEQUENCE [LARGE SCALE GENOMIC DNA]</scope>
    <source>
        <strain evidence="4 5">ID05-A0528</strain>
    </source>
</reference>
<feature type="transmembrane region" description="Helical" evidence="2">
    <location>
        <begin position="102"/>
        <end position="121"/>
    </location>
</feature>